<gene>
    <name evidence="3" type="ORF">ACFQO7_15885</name>
</gene>
<evidence type="ECO:0000313" key="4">
    <source>
        <dbReference type="Proteomes" id="UP001596392"/>
    </source>
</evidence>
<feature type="compositionally biased region" description="Basic and acidic residues" evidence="1">
    <location>
        <begin position="65"/>
        <end position="82"/>
    </location>
</feature>
<organism evidence="3 4">
    <name type="scientific">Catellatospora aurea</name>
    <dbReference type="NCBI Taxonomy" id="1337874"/>
    <lineage>
        <taxon>Bacteria</taxon>
        <taxon>Bacillati</taxon>
        <taxon>Actinomycetota</taxon>
        <taxon>Actinomycetes</taxon>
        <taxon>Micromonosporales</taxon>
        <taxon>Micromonosporaceae</taxon>
        <taxon>Catellatospora</taxon>
    </lineage>
</organism>
<reference evidence="4" key="1">
    <citation type="journal article" date="2019" name="Int. J. Syst. Evol. Microbiol.">
        <title>The Global Catalogue of Microorganisms (GCM) 10K type strain sequencing project: providing services to taxonomists for standard genome sequencing and annotation.</title>
        <authorList>
            <consortium name="The Broad Institute Genomics Platform"/>
            <consortium name="The Broad Institute Genome Sequencing Center for Infectious Disease"/>
            <person name="Wu L."/>
            <person name="Ma J."/>
        </authorList>
    </citation>
    <scope>NUCLEOTIDE SEQUENCE [LARGE SCALE GENOMIC DNA]</scope>
    <source>
        <strain evidence="4">CGMCC 1.9106</strain>
    </source>
</reference>
<feature type="region of interest" description="Disordered" evidence="1">
    <location>
        <begin position="44"/>
        <end position="100"/>
    </location>
</feature>
<name>A0ABW2GVL0_9ACTN</name>
<keyword evidence="4" id="KW-1185">Reference proteome</keyword>
<proteinExistence type="predicted"/>
<protein>
    <submittedName>
        <fullName evidence="3">Zf-TFIIB domain-containing protein</fullName>
    </submittedName>
</protein>
<evidence type="ECO:0000313" key="3">
    <source>
        <dbReference type="EMBL" id="MFC7243950.1"/>
    </source>
</evidence>
<comment type="caution">
    <text evidence="3">The sequence shown here is derived from an EMBL/GenBank/DDBJ whole genome shotgun (WGS) entry which is preliminary data.</text>
</comment>
<evidence type="ECO:0000259" key="2">
    <source>
        <dbReference type="Pfam" id="PF13453"/>
    </source>
</evidence>
<dbReference type="InterPro" id="IPR027392">
    <property type="entry name" value="TF_Znf"/>
</dbReference>
<sequence>MQMTCPKCHGQMRQYERNGVTVDQCTDCRGIFLDRGELERLTAAENAWHGSRQQAAPPPPPQQHGHHDSYARHDQHRYDDHGHGHKKHKHQESFFEDLFG</sequence>
<feature type="domain" description="Transcription factor zinc-finger" evidence="2">
    <location>
        <begin position="4"/>
        <end position="43"/>
    </location>
</feature>
<dbReference type="Pfam" id="PF13453">
    <property type="entry name" value="Zn_ribbon_TFIIB"/>
    <property type="match status" value="1"/>
</dbReference>
<dbReference type="EMBL" id="JBHTAC010000014">
    <property type="protein sequence ID" value="MFC7243950.1"/>
    <property type="molecule type" value="Genomic_DNA"/>
</dbReference>
<dbReference type="RefSeq" id="WP_376807053.1">
    <property type="nucleotide sequence ID" value="NZ_JBHTAC010000014.1"/>
</dbReference>
<accession>A0ABW2GVL0</accession>
<evidence type="ECO:0000256" key="1">
    <source>
        <dbReference type="SAM" id="MobiDB-lite"/>
    </source>
</evidence>
<dbReference type="Proteomes" id="UP001596392">
    <property type="component" value="Unassembled WGS sequence"/>
</dbReference>